<feature type="chain" id="PRO_5035479378" description="RING-type domain-containing protein" evidence="11">
    <location>
        <begin position="23"/>
        <end position="601"/>
    </location>
</feature>
<evidence type="ECO:0000256" key="2">
    <source>
        <dbReference type="ARBA" id="ARBA00022692"/>
    </source>
</evidence>
<dbReference type="OrthoDB" id="8062037at2759"/>
<proteinExistence type="predicted"/>
<name>A0A8K0UZD6_9AGAR</name>
<dbReference type="Proteomes" id="UP000813824">
    <property type="component" value="Unassembled WGS sequence"/>
</dbReference>
<dbReference type="PANTHER" id="PTHR46539">
    <property type="entry name" value="E3 UBIQUITIN-PROTEIN LIGASE ATL42"/>
    <property type="match status" value="1"/>
</dbReference>
<feature type="transmembrane region" description="Helical" evidence="10">
    <location>
        <begin position="249"/>
        <end position="274"/>
    </location>
</feature>
<dbReference type="EMBL" id="JAEVFJ010000001">
    <property type="protein sequence ID" value="KAH8107745.1"/>
    <property type="molecule type" value="Genomic_DNA"/>
</dbReference>
<dbReference type="SUPFAM" id="SSF57850">
    <property type="entry name" value="RING/U-box"/>
    <property type="match status" value="1"/>
</dbReference>
<feature type="compositionally biased region" description="Basic and acidic residues" evidence="9">
    <location>
        <begin position="571"/>
        <end position="582"/>
    </location>
</feature>
<dbReference type="SMART" id="SM00184">
    <property type="entry name" value="RING"/>
    <property type="match status" value="1"/>
</dbReference>
<evidence type="ECO:0000256" key="4">
    <source>
        <dbReference type="ARBA" id="ARBA00022771"/>
    </source>
</evidence>
<reference evidence="13" key="1">
    <citation type="journal article" date="2021" name="New Phytol.">
        <title>Evolutionary innovations through gain and loss of genes in the ectomycorrhizal Boletales.</title>
        <authorList>
            <person name="Wu G."/>
            <person name="Miyauchi S."/>
            <person name="Morin E."/>
            <person name="Kuo A."/>
            <person name="Drula E."/>
            <person name="Varga T."/>
            <person name="Kohler A."/>
            <person name="Feng B."/>
            <person name="Cao Y."/>
            <person name="Lipzen A."/>
            <person name="Daum C."/>
            <person name="Hundley H."/>
            <person name="Pangilinan J."/>
            <person name="Johnson J."/>
            <person name="Barry K."/>
            <person name="LaButti K."/>
            <person name="Ng V."/>
            <person name="Ahrendt S."/>
            <person name="Min B."/>
            <person name="Choi I.G."/>
            <person name="Park H."/>
            <person name="Plett J.M."/>
            <person name="Magnuson J."/>
            <person name="Spatafora J.W."/>
            <person name="Nagy L.G."/>
            <person name="Henrissat B."/>
            <person name="Grigoriev I.V."/>
            <person name="Yang Z.L."/>
            <person name="Xu J."/>
            <person name="Martin F.M."/>
        </authorList>
    </citation>
    <scope>NUCLEOTIDE SEQUENCE</scope>
    <source>
        <strain evidence="13">KKN 215</strain>
    </source>
</reference>
<dbReference type="InterPro" id="IPR001841">
    <property type="entry name" value="Znf_RING"/>
</dbReference>
<dbReference type="GO" id="GO:0016020">
    <property type="term" value="C:membrane"/>
    <property type="evidence" value="ECO:0007669"/>
    <property type="project" value="UniProtKB-SubCell"/>
</dbReference>
<keyword evidence="4 8" id="KW-0863">Zinc-finger</keyword>
<feature type="signal peptide" evidence="11">
    <location>
        <begin position="1"/>
        <end position="22"/>
    </location>
</feature>
<evidence type="ECO:0000256" key="8">
    <source>
        <dbReference type="PROSITE-ProRule" id="PRU00175"/>
    </source>
</evidence>
<protein>
    <recommendedName>
        <fullName evidence="12">RING-type domain-containing protein</fullName>
    </recommendedName>
</protein>
<accession>A0A8K0UZD6</accession>
<evidence type="ECO:0000256" key="5">
    <source>
        <dbReference type="ARBA" id="ARBA00022833"/>
    </source>
</evidence>
<evidence type="ECO:0000256" key="7">
    <source>
        <dbReference type="ARBA" id="ARBA00023136"/>
    </source>
</evidence>
<evidence type="ECO:0000259" key="12">
    <source>
        <dbReference type="PROSITE" id="PS50089"/>
    </source>
</evidence>
<keyword evidence="7 10" id="KW-0472">Membrane</keyword>
<dbReference type="Pfam" id="PF13639">
    <property type="entry name" value="zf-RING_2"/>
    <property type="match status" value="1"/>
</dbReference>
<feature type="compositionally biased region" description="Basic and acidic residues" evidence="9">
    <location>
        <begin position="379"/>
        <end position="393"/>
    </location>
</feature>
<dbReference type="PROSITE" id="PS50089">
    <property type="entry name" value="ZF_RING_2"/>
    <property type="match status" value="1"/>
</dbReference>
<evidence type="ECO:0000256" key="3">
    <source>
        <dbReference type="ARBA" id="ARBA00022723"/>
    </source>
</evidence>
<feature type="compositionally biased region" description="Polar residues" evidence="9">
    <location>
        <begin position="407"/>
        <end position="419"/>
    </location>
</feature>
<feature type="region of interest" description="Disordered" evidence="9">
    <location>
        <begin position="506"/>
        <end position="534"/>
    </location>
</feature>
<keyword evidence="14" id="KW-1185">Reference proteome</keyword>
<dbReference type="AlphaFoldDB" id="A0A8K0UZD6"/>
<keyword evidence="2 10" id="KW-0812">Transmembrane</keyword>
<evidence type="ECO:0000256" key="1">
    <source>
        <dbReference type="ARBA" id="ARBA00004370"/>
    </source>
</evidence>
<dbReference type="GO" id="GO:0008270">
    <property type="term" value="F:zinc ion binding"/>
    <property type="evidence" value="ECO:0007669"/>
    <property type="project" value="UniProtKB-KW"/>
</dbReference>
<feature type="domain" description="RING-type" evidence="12">
    <location>
        <begin position="450"/>
        <end position="494"/>
    </location>
</feature>
<keyword evidence="5" id="KW-0862">Zinc</keyword>
<comment type="subcellular location">
    <subcellularLocation>
        <location evidence="1">Membrane</location>
    </subcellularLocation>
</comment>
<evidence type="ECO:0000313" key="14">
    <source>
        <dbReference type="Proteomes" id="UP000813824"/>
    </source>
</evidence>
<dbReference type="Gene3D" id="3.30.40.10">
    <property type="entry name" value="Zinc/RING finger domain, C3HC4 (zinc finger)"/>
    <property type="match status" value="1"/>
</dbReference>
<comment type="caution">
    <text evidence="13">The sequence shown here is derived from an EMBL/GenBank/DDBJ whole genome shotgun (WGS) entry which is preliminary data.</text>
</comment>
<evidence type="ECO:0000256" key="10">
    <source>
        <dbReference type="SAM" id="Phobius"/>
    </source>
</evidence>
<keyword evidence="3" id="KW-0479">Metal-binding</keyword>
<evidence type="ECO:0000313" key="13">
    <source>
        <dbReference type="EMBL" id="KAH8107745.1"/>
    </source>
</evidence>
<evidence type="ECO:0000256" key="9">
    <source>
        <dbReference type="SAM" id="MobiDB-lite"/>
    </source>
</evidence>
<keyword evidence="6 10" id="KW-1133">Transmembrane helix</keyword>
<feature type="region of interest" description="Disordered" evidence="9">
    <location>
        <begin position="378"/>
        <end position="443"/>
    </location>
</feature>
<dbReference type="PANTHER" id="PTHR46539:SF1">
    <property type="entry name" value="E3 UBIQUITIN-PROTEIN LIGASE ATL42"/>
    <property type="match status" value="1"/>
</dbReference>
<keyword evidence="11" id="KW-0732">Signal</keyword>
<feature type="region of interest" description="Disordered" evidence="9">
    <location>
        <begin position="547"/>
        <end position="601"/>
    </location>
</feature>
<evidence type="ECO:0000256" key="6">
    <source>
        <dbReference type="ARBA" id="ARBA00022989"/>
    </source>
</evidence>
<feature type="region of interest" description="Disordered" evidence="9">
    <location>
        <begin position="282"/>
        <end position="303"/>
    </location>
</feature>
<gene>
    <name evidence="13" type="ORF">BXZ70DRAFT_912372</name>
</gene>
<feature type="region of interest" description="Disordered" evidence="9">
    <location>
        <begin position="322"/>
        <end position="349"/>
    </location>
</feature>
<organism evidence="13 14">
    <name type="scientific">Cristinia sonorae</name>
    <dbReference type="NCBI Taxonomy" id="1940300"/>
    <lineage>
        <taxon>Eukaryota</taxon>
        <taxon>Fungi</taxon>
        <taxon>Dikarya</taxon>
        <taxon>Basidiomycota</taxon>
        <taxon>Agaricomycotina</taxon>
        <taxon>Agaricomycetes</taxon>
        <taxon>Agaricomycetidae</taxon>
        <taxon>Agaricales</taxon>
        <taxon>Pleurotineae</taxon>
        <taxon>Stephanosporaceae</taxon>
        <taxon>Cristinia</taxon>
    </lineage>
</organism>
<dbReference type="InterPro" id="IPR013083">
    <property type="entry name" value="Znf_RING/FYVE/PHD"/>
</dbReference>
<sequence length="601" mass="64277">MAHILPCHLLLPLLLFAAHSLAYIPASPVNGSVSPPDASGTNGSMPSWLNLMWYGSGNGAAYQEKVSYQLVGAESTGNNLGALLHFSEAHLSKDTTTTPWIALVSCDANATDASDIDDIFTLASDRGAVAALLYSLYSDRCEINQEYADPANFAQLMDIFSTPTLTSSQFIEDRYGAINVTKYGHFDAKLLNDSAAEVNATISGGPVAKGFMFASLVAFNATEGSGIPNSGTTNTNNTQKNDNGPNTSLAMIILYAITGCVSALFCIVIISGAIRAIRHPERYGPRDGDDPAHPGHPFGPQSRARGLTRAILDTFPVVKFGSSPASNGVPASQAKDVESTGTKDSVELGKGAEYEMRTMDASGGDAAGKDVAGVVVHGDVGREEIRPSDERRTSASSSSRVPEPSPQTEAGSSSQTPALTISPALRPPRDPASPTSAGDIVPDSIGRETCPICIVDFEEGDDLRILPCEGKHRFHQECVDQWLLELSGSCPICRQDFHALETMMTHDPDTSGDGDHLEPPTSYYHHHSRPLSGAGARLSRYLRLARRRRRENENQGRGLGRTTREEEEEERQERLEDERRDVGGGGSGGPPQIMMPLPASL</sequence>
<feature type="compositionally biased region" description="Basic and acidic residues" evidence="9">
    <location>
        <begin position="282"/>
        <end position="293"/>
    </location>
</feature>
<evidence type="ECO:0000256" key="11">
    <source>
        <dbReference type="SAM" id="SignalP"/>
    </source>
</evidence>
<feature type="compositionally biased region" description="Basic and acidic residues" evidence="9">
    <location>
        <begin position="506"/>
        <end position="518"/>
    </location>
</feature>